<keyword evidence="2" id="KW-0812">Transmembrane</keyword>
<keyword evidence="2" id="KW-0472">Membrane</keyword>
<keyword evidence="5" id="KW-1185">Reference proteome</keyword>
<dbReference type="PROSITE" id="PS00380">
    <property type="entry name" value="RHODANESE_1"/>
    <property type="match status" value="1"/>
</dbReference>
<feature type="domain" description="Rhodanese" evidence="3">
    <location>
        <begin position="66"/>
        <end position="160"/>
    </location>
</feature>
<reference evidence="4 5" key="1">
    <citation type="submission" date="2020-02" db="EMBL/GenBank/DDBJ databases">
        <title>Genome sequencing for Draconibacterium sp. strain M1.</title>
        <authorList>
            <person name="Park S.-J."/>
        </authorList>
    </citation>
    <scope>NUCLEOTIDE SEQUENCE [LARGE SCALE GENOMIC DNA]</scope>
    <source>
        <strain evidence="4 5">M1</strain>
    </source>
</reference>
<dbReference type="KEGG" id="drc:G0Q07_19380"/>
<dbReference type="EMBL" id="CP048409">
    <property type="protein sequence ID" value="QIA09735.1"/>
    <property type="molecule type" value="Genomic_DNA"/>
</dbReference>
<dbReference type="SMART" id="SM00450">
    <property type="entry name" value="RHOD"/>
    <property type="match status" value="1"/>
</dbReference>
<dbReference type="RefSeq" id="WP_163348704.1">
    <property type="nucleotide sequence ID" value="NZ_CP048409.1"/>
</dbReference>
<organism evidence="4 5">
    <name type="scientific">Draconibacterium halophilum</name>
    <dbReference type="NCBI Taxonomy" id="2706887"/>
    <lineage>
        <taxon>Bacteria</taxon>
        <taxon>Pseudomonadati</taxon>
        <taxon>Bacteroidota</taxon>
        <taxon>Bacteroidia</taxon>
        <taxon>Marinilabiliales</taxon>
        <taxon>Prolixibacteraceae</taxon>
        <taxon>Draconibacterium</taxon>
    </lineage>
</organism>
<evidence type="ECO:0000313" key="5">
    <source>
        <dbReference type="Proteomes" id="UP000474630"/>
    </source>
</evidence>
<dbReference type="Proteomes" id="UP000474630">
    <property type="component" value="Chromosome"/>
</dbReference>
<gene>
    <name evidence="4" type="ORF">G0Q07_19380</name>
</gene>
<dbReference type="SUPFAM" id="SSF52821">
    <property type="entry name" value="Rhodanese/Cell cycle control phosphatase"/>
    <property type="match status" value="1"/>
</dbReference>
<evidence type="ECO:0000259" key="3">
    <source>
        <dbReference type="PROSITE" id="PS50206"/>
    </source>
</evidence>
<keyword evidence="2" id="KW-1133">Transmembrane helix</keyword>
<dbReference type="AlphaFoldDB" id="A0A6C0RJE0"/>
<dbReference type="Gene3D" id="3.40.250.10">
    <property type="entry name" value="Rhodanese-like domain"/>
    <property type="match status" value="1"/>
</dbReference>
<proteinExistence type="predicted"/>
<dbReference type="InterPro" id="IPR001307">
    <property type="entry name" value="Thiosulphate_STrfase_CS"/>
</dbReference>
<dbReference type="CDD" id="cd00158">
    <property type="entry name" value="RHOD"/>
    <property type="match status" value="1"/>
</dbReference>
<dbReference type="InterPro" id="IPR001763">
    <property type="entry name" value="Rhodanese-like_dom"/>
</dbReference>
<feature type="region of interest" description="Disordered" evidence="1">
    <location>
        <begin position="182"/>
        <end position="212"/>
    </location>
</feature>
<dbReference type="InterPro" id="IPR036873">
    <property type="entry name" value="Rhodanese-like_dom_sf"/>
</dbReference>
<dbReference type="GO" id="GO:0004792">
    <property type="term" value="F:thiosulfate-cyanide sulfurtransferase activity"/>
    <property type="evidence" value="ECO:0007669"/>
    <property type="project" value="InterPro"/>
</dbReference>
<name>A0A6C0RJE0_9BACT</name>
<feature type="transmembrane region" description="Helical" evidence="2">
    <location>
        <begin position="12"/>
        <end position="30"/>
    </location>
</feature>
<evidence type="ECO:0000256" key="2">
    <source>
        <dbReference type="SAM" id="Phobius"/>
    </source>
</evidence>
<sequence>MHIHELNPWRTIIAVSIFVGILVIGFLTMPKPLFEYQKSMDESVEALLDGEDYFYPWELEDVIANKPDSIVLFDIRDNFVFGQGHIPGAENLSANTLADPDNIERLEALREMGVTIVLYGENELQANGPWMFFRQVGFINIKLLLGGYEYYKANEADLYNTINDDAYFSGFPRYNFAEMAAPKDGSEISSDQDNKPVQVRRREKTSVAAGGC</sequence>
<accession>A0A6C0RJE0</accession>
<protein>
    <submittedName>
        <fullName evidence="4">Rhodanese-like domain-containing protein</fullName>
    </submittedName>
</protein>
<evidence type="ECO:0000256" key="1">
    <source>
        <dbReference type="SAM" id="MobiDB-lite"/>
    </source>
</evidence>
<evidence type="ECO:0000313" key="4">
    <source>
        <dbReference type="EMBL" id="QIA09735.1"/>
    </source>
</evidence>
<dbReference type="PROSITE" id="PS50206">
    <property type="entry name" value="RHODANESE_3"/>
    <property type="match status" value="1"/>
</dbReference>
<dbReference type="Pfam" id="PF00581">
    <property type="entry name" value="Rhodanese"/>
    <property type="match status" value="1"/>
</dbReference>